<dbReference type="PROSITE" id="PS00614">
    <property type="entry name" value="IGPS"/>
    <property type="match status" value="1"/>
</dbReference>
<dbReference type="InterPro" id="IPR045186">
    <property type="entry name" value="Indole-3-glycerol_P_synth"/>
</dbReference>
<evidence type="ECO:0000256" key="7">
    <source>
        <dbReference type="ARBA" id="ARBA00022793"/>
    </source>
</evidence>
<dbReference type="InterPro" id="IPR001468">
    <property type="entry name" value="Indole-3-GlycerolPSynthase_CS"/>
</dbReference>
<dbReference type="GO" id="GO:0004425">
    <property type="term" value="F:indole-3-glycerol-phosphate synthase activity"/>
    <property type="evidence" value="ECO:0007669"/>
    <property type="project" value="UniProtKB-EC"/>
</dbReference>
<keyword evidence="10" id="KW-0456">Lyase</keyword>
<evidence type="ECO:0000256" key="2">
    <source>
        <dbReference type="ARBA" id="ARBA00004696"/>
    </source>
</evidence>
<keyword evidence="7" id="KW-0210">Decarboxylase</keyword>
<evidence type="ECO:0000256" key="3">
    <source>
        <dbReference type="ARBA" id="ARBA00008737"/>
    </source>
</evidence>
<evidence type="ECO:0000313" key="12">
    <source>
        <dbReference type="EMBL" id="PSN87320.1"/>
    </source>
</evidence>
<evidence type="ECO:0000256" key="4">
    <source>
        <dbReference type="ARBA" id="ARBA00012362"/>
    </source>
</evidence>
<dbReference type="UniPathway" id="UPA00035">
    <property type="reaction ID" value="UER00043"/>
</dbReference>
<dbReference type="CDD" id="cd00331">
    <property type="entry name" value="IGPS"/>
    <property type="match status" value="1"/>
</dbReference>
<protein>
    <recommendedName>
        <fullName evidence="5">Indole-3-glycerol phosphate synthase</fullName>
        <ecNumber evidence="4">4.1.1.48</ecNumber>
    </recommendedName>
</protein>
<gene>
    <name evidence="12" type="ORF">B9Q03_10750</name>
</gene>
<organism evidence="12 13">
    <name type="scientific">Candidatus Marsarchaeota G2 archaeon OSP_D</name>
    <dbReference type="NCBI Taxonomy" id="1978157"/>
    <lineage>
        <taxon>Archaea</taxon>
        <taxon>Candidatus Marsarchaeota</taxon>
        <taxon>Candidatus Marsarchaeota group 2</taxon>
    </lineage>
</organism>
<dbReference type="Pfam" id="PF00218">
    <property type="entry name" value="IGPS"/>
    <property type="match status" value="1"/>
</dbReference>
<dbReference type="Proteomes" id="UP000240322">
    <property type="component" value="Unassembled WGS sequence"/>
</dbReference>
<dbReference type="Gene3D" id="3.20.20.70">
    <property type="entry name" value="Aldolase class I"/>
    <property type="match status" value="1"/>
</dbReference>
<dbReference type="InterPro" id="IPR013785">
    <property type="entry name" value="Aldolase_TIM"/>
</dbReference>
<evidence type="ECO:0000256" key="6">
    <source>
        <dbReference type="ARBA" id="ARBA00022605"/>
    </source>
</evidence>
<evidence type="ECO:0000256" key="9">
    <source>
        <dbReference type="ARBA" id="ARBA00023141"/>
    </source>
</evidence>
<comment type="similarity">
    <text evidence="3">Belongs to the TrpC family.</text>
</comment>
<evidence type="ECO:0000256" key="8">
    <source>
        <dbReference type="ARBA" id="ARBA00022822"/>
    </source>
</evidence>
<comment type="catalytic activity">
    <reaction evidence="1">
        <text>1-(2-carboxyphenylamino)-1-deoxy-D-ribulose 5-phosphate + H(+) = (1S,2R)-1-C-(indol-3-yl)glycerol 3-phosphate + CO2 + H2O</text>
        <dbReference type="Rhea" id="RHEA:23476"/>
        <dbReference type="ChEBI" id="CHEBI:15377"/>
        <dbReference type="ChEBI" id="CHEBI:15378"/>
        <dbReference type="ChEBI" id="CHEBI:16526"/>
        <dbReference type="ChEBI" id="CHEBI:58613"/>
        <dbReference type="ChEBI" id="CHEBI:58866"/>
        <dbReference type="EC" id="4.1.1.48"/>
    </reaction>
</comment>
<dbReference type="GO" id="GO:0004640">
    <property type="term" value="F:phosphoribosylanthranilate isomerase activity"/>
    <property type="evidence" value="ECO:0007669"/>
    <property type="project" value="TreeGrafter"/>
</dbReference>
<dbReference type="EC" id="4.1.1.48" evidence="4"/>
<evidence type="ECO:0000259" key="11">
    <source>
        <dbReference type="Pfam" id="PF00218"/>
    </source>
</evidence>
<feature type="domain" description="Indole-3-glycerol phosphate synthase" evidence="11">
    <location>
        <begin position="50"/>
        <end position="265"/>
    </location>
</feature>
<name>A0A2R6ALS2_9ARCH</name>
<dbReference type="SUPFAM" id="SSF51366">
    <property type="entry name" value="Ribulose-phoshate binding barrel"/>
    <property type="match status" value="1"/>
</dbReference>
<keyword evidence="6" id="KW-0028">Amino-acid biosynthesis</keyword>
<keyword evidence="9" id="KW-0057">Aromatic amino acid biosynthesis</keyword>
<reference evidence="12 13" key="1">
    <citation type="submission" date="2017-04" db="EMBL/GenBank/DDBJ databases">
        <title>Novel microbial lineages endemic to geothermal iron-oxide mats fill important gaps in the evolutionary history of Archaea.</title>
        <authorList>
            <person name="Jay Z.J."/>
            <person name="Beam J.P."/>
            <person name="Dlakic M."/>
            <person name="Rusch D.B."/>
            <person name="Kozubal M.A."/>
            <person name="Inskeep W.P."/>
        </authorList>
    </citation>
    <scope>NUCLEOTIDE SEQUENCE [LARGE SCALE GENOMIC DNA]</scope>
    <source>
        <strain evidence="12">OSP_D</strain>
    </source>
</reference>
<keyword evidence="8" id="KW-0822">Tryptophan biosynthesis</keyword>
<comment type="pathway">
    <text evidence="2">Amino-acid biosynthesis; L-tryptophan biosynthesis; L-tryptophan from chorismate: step 4/5.</text>
</comment>
<evidence type="ECO:0000256" key="1">
    <source>
        <dbReference type="ARBA" id="ARBA00001633"/>
    </source>
</evidence>
<dbReference type="GO" id="GO:0000162">
    <property type="term" value="P:L-tryptophan biosynthetic process"/>
    <property type="evidence" value="ECO:0007669"/>
    <property type="project" value="UniProtKB-UniPathway"/>
</dbReference>
<evidence type="ECO:0000256" key="10">
    <source>
        <dbReference type="ARBA" id="ARBA00023239"/>
    </source>
</evidence>
<evidence type="ECO:0000256" key="5">
    <source>
        <dbReference type="ARBA" id="ARBA00018080"/>
    </source>
</evidence>
<dbReference type="EMBL" id="NEXE01000170">
    <property type="protein sequence ID" value="PSN87320.1"/>
    <property type="molecule type" value="Genomic_DNA"/>
</dbReference>
<sequence length="271" mass="29914">MATHQNWRRLRGLSNFLSSVVAGVRENIRQGYYDLAEHVDKLDRPSLKEVAEKTRLPIIAEIKPRSPSLGRLIDSVSVELASSLERAGASALSILVERIHFNGSLELLCRASESIGIPILFKDFVVSTKQVEAASRSGADILLLIAELFRDGYTELPLNQIIRLAHSLGLEVLLEFHDPQLLGTVTNSEADYVGVNNRDLYTLNLKPDHFYSLSHELRGCRFKVAESGYNECGRIGRDRLAGADAFLIGSAIMSSANPPGKLKELLDCDQS</sequence>
<dbReference type="PANTHER" id="PTHR22854:SF2">
    <property type="entry name" value="INDOLE-3-GLYCEROL-PHOSPHATE SYNTHASE"/>
    <property type="match status" value="1"/>
</dbReference>
<dbReference type="InterPro" id="IPR011060">
    <property type="entry name" value="RibuloseP-bd_barrel"/>
</dbReference>
<dbReference type="InterPro" id="IPR013798">
    <property type="entry name" value="Indole-3-glycerol_P_synth_dom"/>
</dbReference>
<comment type="caution">
    <text evidence="12">The sequence shown here is derived from an EMBL/GenBank/DDBJ whole genome shotgun (WGS) entry which is preliminary data.</text>
</comment>
<accession>A0A2R6ALS2</accession>
<dbReference type="PANTHER" id="PTHR22854">
    <property type="entry name" value="TRYPTOPHAN BIOSYNTHESIS PROTEIN"/>
    <property type="match status" value="1"/>
</dbReference>
<proteinExistence type="inferred from homology"/>
<evidence type="ECO:0000313" key="13">
    <source>
        <dbReference type="Proteomes" id="UP000240322"/>
    </source>
</evidence>
<dbReference type="AlphaFoldDB" id="A0A2R6ALS2"/>